<evidence type="ECO:0000256" key="24">
    <source>
        <dbReference type="SAM" id="Phobius"/>
    </source>
</evidence>
<dbReference type="GO" id="GO:0016024">
    <property type="term" value="P:CDP-diacylglycerol biosynthetic process"/>
    <property type="evidence" value="ECO:0007669"/>
    <property type="project" value="TreeGrafter"/>
</dbReference>
<dbReference type="AlphaFoldDB" id="A0A5C5YGN2"/>
<comment type="caution">
    <text evidence="25">The sequence shown here is derived from an EMBL/GenBank/DDBJ whole genome shotgun (WGS) entry which is preliminary data.</text>
</comment>
<evidence type="ECO:0000256" key="5">
    <source>
        <dbReference type="ARBA" id="ARBA00010185"/>
    </source>
</evidence>
<feature type="transmembrane region" description="Helical" evidence="24">
    <location>
        <begin position="104"/>
        <end position="123"/>
    </location>
</feature>
<evidence type="ECO:0000256" key="4">
    <source>
        <dbReference type="ARBA" id="ARBA00005189"/>
    </source>
</evidence>
<evidence type="ECO:0000256" key="20">
    <source>
        <dbReference type="ARBA" id="ARBA00032253"/>
    </source>
</evidence>
<comment type="subcellular location">
    <subcellularLocation>
        <location evidence="2">Cell membrane</location>
        <topology evidence="2">Multi-pass membrane protein</topology>
    </subcellularLocation>
</comment>
<comment type="pathway">
    <text evidence="3">Phospholipid metabolism; CDP-diacylglycerol biosynthesis; CDP-diacylglycerol from sn-glycerol 3-phosphate: step 3/3.</text>
</comment>
<feature type="transmembrane region" description="Helical" evidence="24">
    <location>
        <begin position="65"/>
        <end position="84"/>
    </location>
</feature>
<comment type="similarity">
    <text evidence="5">Belongs to the CDS family.</text>
</comment>
<keyword evidence="26" id="KW-1185">Reference proteome</keyword>
<name>A0A5C5YGN2_9BACT</name>
<gene>
    <name evidence="25" type="primary">cdsA_1</name>
    <name evidence="25" type="ORF">CA85_09790</name>
</gene>
<keyword evidence="11 24" id="KW-0812">Transmembrane</keyword>
<evidence type="ECO:0000256" key="22">
    <source>
        <dbReference type="ARBA" id="ARBA00032743"/>
    </source>
</evidence>
<comment type="catalytic activity">
    <reaction evidence="1">
        <text>a 1,2-diacyl-sn-glycero-3-phosphate + CTP + H(+) = a CDP-1,2-diacyl-sn-glycerol + diphosphate</text>
        <dbReference type="Rhea" id="RHEA:16229"/>
        <dbReference type="ChEBI" id="CHEBI:15378"/>
        <dbReference type="ChEBI" id="CHEBI:33019"/>
        <dbReference type="ChEBI" id="CHEBI:37563"/>
        <dbReference type="ChEBI" id="CHEBI:58332"/>
        <dbReference type="ChEBI" id="CHEBI:58608"/>
        <dbReference type="EC" id="2.7.7.41"/>
    </reaction>
</comment>
<evidence type="ECO:0000256" key="8">
    <source>
        <dbReference type="ARBA" id="ARBA00022475"/>
    </source>
</evidence>
<dbReference type="EMBL" id="SJPK01000002">
    <property type="protein sequence ID" value="TWT74093.1"/>
    <property type="molecule type" value="Genomic_DNA"/>
</dbReference>
<evidence type="ECO:0000256" key="10">
    <source>
        <dbReference type="ARBA" id="ARBA00022679"/>
    </source>
</evidence>
<evidence type="ECO:0000256" key="7">
    <source>
        <dbReference type="ARBA" id="ARBA00019373"/>
    </source>
</evidence>
<comment type="pathway">
    <text evidence="4">Lipid metabolism.</text>
</comment>
<evidence type="ECO:0000256" key="18">
    <source>
        <dbReference type="ARBA" id="ARBA00029893"/>
    </source>
</evidence>
<evidence type="ECO:0000256" key="14">
    <source>
        <dbReference type="ARBA" id="ARBA00023098"/>
    </source>
</evidence>
<feature type="transmembrane region" description="Helical" evidence="24">
    <location>
        <begin position="225"/>
        <end position="248"/>
    </location>
</feature>
<evidence type="ECO:0000256" key="3">
    <source>
        <dbReference type="ARBA" id="ARBA00005119"/>
    </source>
</evidence>
<dbReference type="Pfam" id="PF01148">
    <property type="entry name" value="CTP_transf_1"/>
    <property type="match status" value="1"/>
</dbReference>
<feature type="transmembrane region" description="Helical" evidence="24">
    <location>
        <begin position="34"/>
        <end position="56"/>
    </location>
</feature>
<feature type="transmembrane region" description="Helical" evidence="24">
    <location>
        <begin position="144"/>
        <end position="162"/>
    </location>
</feature>
<evidence type="ECO:0000256" key="13">
    <source>
        <dbReference type="ARBA" id="ARBA00022989"/>
    </source>
</evidence>
<organism evidence="25 26">
    <name type="scientific">Allorhodopirellula solitaria</name>
    <dbReference type="NCBI Taxonomy" id="2527987"/>
    <lineage>
        <taxon>Bacteria</taxon>
        <taxon>Pseudomonadati</taxon>
        <taxon>Planctomycetota</taxon>
        <taxon>Planctomycetia</taxon>
        <taxon>Pirellulales</taxon>
        <taxon>Pirellulaceae</taxon>
        <taxon>Allorhodopirellula</taxon>
    </lineage>
</organism>
<dbReference type="Proteomes" id="UP000318053">
    <property type="component" value="Unassembled WGS sequence"/>
</dbReference>
<evidence type="ECO:0000256" key="23">
    <source>
        <dbReference type="ARBA" id="ARBA00033406"/>
    </source>
</evidence>
<sequence length="321" mass="33132">MLSDRLRTSALLIGIIAALLYVDARFSVAGAAGLYLLPLLLFFALGTAWDMCGLLLRAGFPMHRGVTLLGTAIISAAPAVVLIWNTLSAAMPETVSPYPADCPIGLMGWTTVAGVFATMLFFFDEIKDYSIASDPAGVLRRLTGSLFIAAYVGLPMSLLLALRTLGDSGPPDSAAASSLHNWGLAALLTMIATTKCTDAGAYFTGKAIGRHKLIPRLSPGKTIEGAVGGLIMATVVAAACLAFLFPAICSVDVPPLSFALLLGPLLGISGMVGDLAQSLVKRACGAKDSGHLLPGMGGVWDVTDSLIFASLPGFLCFAAVA</sequence>
<keyword evidence="14" id="KW-0443">Lipid metabolism</keyword>
<evidence type="ECO:0000313" key="25">
    <source>
        <dbReference type="EMBL" id="TWT74093.1"/>
    </source>
</evidence>
<evidence type="ECO:0000313" key="26">
    <source>
        <dbReference type="Proteomes" id="UP000318053"/>
    </source>
</evidence>
<evidence type="ECO:0000256" key="12">
    <source>
        <dbReference type="ARBA" id="ARBA00022695"/>
    </source>
</evidence>
<dbReference type="GO" id="GO:0005886">
    <property type="term" value="C:plasma membrane"/>
    <property type="evidence" value="ECO:0007669"/>
    <property type="project" value="UniProtKB-SubCell"/>
</dbReference>
<reference evidence="25 26" key="1">
    <citation type="submission" date="2019-02" db="EMBL/GenBank/DDBJ databases">
        <title>Deep-cultivation of Planctomycetes and their phenomic and genomic characterization uncovers novel biology.</title>
        <authorList>
            <person name="Wiegand S."/>
            <person name="Jogler M."/>
            <person name="Boedeker C."/>
            <person name="Pinto D."/>
            <person name="Vollmers J."/>
            <person name="Rivas-Marin E."/>
            <person name="Kohn T."/>
            <person name="Peeters S.H."/>
            <person name="Heuer A."/>
            <person name="Rast P."/>
            <person name="Oberbeckmann S."/>
            <person name="Bunk B."/>
            <person name="Jeske O."/>
            <person name="Meyerdierks A."/>
            <person name="Storesund J.E."/>
            <person name="Kallscheuer N."/>
            <person name="Luecker S."/>
            <person name="Lage O.M."/>
            <person name="Pohl T."/>
            <person name="Merkel B.J."/>
            <person name="Hornburger P."/>
            <person name="Mueller R.-W."/>
            <person name="Bruemmer F."/>
            <person name="Labrenz M."/>
            <person name="Spormann A.M."/>
            <person name="Op Den Camp H."/>
            <person name="Overmann J."/>
            <person name="Amann R."/>
            <person name="Jetten M.S.M."/>
            <person name="Mascher T."/>
            <person name="Medema M.H."/>
            <person name="Devos D.P."/>
            <person name="Kaster A.-K."/>
            <person name="Ovreas L."/>
            <person name="Rohde M."/>
            <person name="Galperin M.Y."/>
            <person name="Jogler C."/>
        </authorList>
    </citation>
    <scope>NUCLEOTIDE SEQUENCE [LARGE SCALE GENOMIC DNA]</scope>
    <source>
        <strain evidence="25 26">CA85</strain>
    </source>
</reference>
<protein>
    <recommendedName>
        <fullName evidence="7">Phosphatidate cytidylyltransferase</fullName>
        <ecNumber evidence="6">2.7.7.41</ecNumber>
    </recommendedName>
    <alternativeName>
        <fullName evidence="20">CDP-DAG synthase</fullName>
    </alternativeName>
    <alternativeName>
        <fullName evidence="22">CDP-DG synthase</fullName>
    </alternativeName>
    <alternativeName>
        <fullName evidence="18">CDP-diacylglycerol synthase</fullName>
    </alternativeName>
    <alternativeName>
        <fullName evidence="21">CDP-diglyceride pyrophosphorylase</fullName>
    </alternativeName>
    <alternativeName>
        <fullName evidence="23">CDP-diglyceride synthase</fullName>
    </alternativeName>
    <alternativeName>
        <fullName evidence="19">CTP:phosphatidate cytidylyltransferase</fullName>
    </alternativeName>
</protein>
<evidence type="ECO:0000256" key="15">
    <source>
        <dbReference type="ARBA" id="ARBA00023136"/>
    </source>
</evidence>
<dbReference type="RefSeq" id="WP_146390140.1">
    <property type="nucleotide sequence ID" value="NZ_SJPK01000002.1"/>
</dbReference>
<keyword evidence="10 25" id="KW-0808">Transferase</keyword>
<keyword evidence="17" id="KW-1208">Phospholipid metabolism</keyword>
<evidence type="ECO:0000256" key="1">
    <source>
        <dbReference type="ARBA" id="ARBA00001698"/>
    </source>
</evidence>
<keyword evidence="16" id="KW-0594">Phospholipid biosynthesis</keyword>
<evidence type="ECO:0000256" key="16">
    <source>
        <dbReference type="ARBA" id="ARBA00023209"/>
    </source>
</evidence>
<dbReference type="OrthoDB" id="9799199at2"/>
<keyword evidence="9" id="KW-0444">Lipid biosynthesis</keyword>
<evidence type="ECO:0000256" key="2">
    <source>
        <dbReference type="ARBA" id="ARBA00004651"/>
    </source>
</evidence>
<keyword evidence="15 24" id="KW-0472">Membrane</keyword>
<feature type="transmembrane region" description="Helical" evidence="24">
    <location>
        <begin position="182"/>
        <end position="204"/>
    </location>
</feature>
<feature type="transmembrane region" description="Helical" evidence="24">
    <location>
        <begin position="254"/>
        <end position="272"/>
    </location>
</feature>
<keyword evidence="12 25" id="KW-0548">Nucleotidyltransferase</keyword>
<keyword evidence="13 24" id="KW-1133">Transmembrane helix</keyword>
<proteinExistence type="inferred from homology"/>
<evidence type="ECO:0000256" key="11">
    <source>
        <dbReference type="ARBA" id="ARBA00022692"/>
    </source>
</evidence>
<dbReference type="PANTHER" id="PTHR46382">
    <property type="entry name" value="PHOSPHATIDATE CYTIDYLYLTRANSFERASE"/>
    <property type="match status" value="1"/>
</dbReference>
<dbReference type="EC" id="2.7.7.41" evidence="6"/>
<evidence type="ECO:0000256" key="6">
    <source>
        <dbReference type="ARBA" id="ARBA00012487"/>
    </source>
</evidence>
<dbReference type="GO" id="GO:0004605">
    <property type="term" value="F:phosphatidate cytidylyltransferase activity"/>
    <property type="evidence" value="ECO:0007669"/>
    <property type="project" value="UniProtKB-EC"/>
</dbReference>
<keyword evidence="8" id="KW-1003">Cell membrane</keyword>
<evidence type="ECO:0000256" key="19">
    <source>
        <dbReference type="ARBA" id="ARBA00031825"/>
    </source>
</evidence>
<accession>A0A5C5YGN2</accession>
<dbReference type="PANTHER" id="PTHR46382:SF1">
    <property type="entry name" value="PHOSPHATIDATE CYTIDYLYLTRANSFERASE"/>
    <property type="match status" value="1"/>
</dbReference>
<evidence type="ECO:0000256" key="9">
    <source>
        <dbReference type="ARBA" id="ARBA00022516"/>
    </source>
</evidence>
<evidence type="ECO:0000256" key="17">
    <source>
        <dbReference type="ARBA" id="ARBA00023264"/>
    </source>
</evidence>
<evidence type="ECO:0000256" key="21">
    <source>
        <dbReference type="ARBA" id="ARBA00032396"/>
    </source>
</evidence>